<name>A0A7I8VQY8_9ANNE</name>
<dbReference type="SUPFAM" id="SSF55550">
    <property type="entry name" value="SH2 domain"/>
    <property type="match status" value="1"/>
</dbReference>
<dbReference type="AlphaFoldDB" id="A0A7I8VQY8"/>
<evidence type="ECO:0000256" key="2">
    <source>
        <dbReference type="ARBA" id="ARBA00022999"/>
    </source>
</evidence>
<evidence type="ECO:0000256" key="1">
    <source>
        <dbReference type="ARBA" id="ARBA00005586"/>
    </source>
</evidence>
<keyword evidence="2 3" id="KW-0727">SH2 domain</keyword>
<dbReference type="Proteomes" id="UP000549394">
    <property type="component" value="Unassembled WGS sequence"/>
</dbReference>
<keyword evidence="6" id="KW-1185">Reference proteome</keyword>
<dbReference type="SUPFAM" id="SSF49417">
    <property type="entry name" value="p53-like transcription factors"/>
    <property type="match status" value="1"/>
</dbReference>
<evidence type="ECO:0000313" key="6">
    <source>
        <dbReference type="Proteomes" id="UP000549394"/>
    </source>
</evidence>
<comment type="similarity">
    <text evidence="1">Belongs to the transcription factor STAT family.</text>
</comment>
<evidence type="ECO:0000259" key="4">
    <source>
        <dbReference type="PROSITE" id="PS50001"/>
    </source>
</evidence>
<protein>
    <submittedName>
        <fullName evidence="5">DgyrCDS7166</fullName>
    </submittedName>
</protein>
<dbReference type="InterPro" id="IPR001217">
    <property type="entry name" value="STAT"/>
</dbReference>
<sequence>MSKRNANRKTIEKNSDKSLLDNHYVEELKEKTCLQHIQLEANVCVCQWQKFRLSNIVEENVDFFKKFTERVNELVKKIHHAVNIFIGECTKFKNEERTFVEISTKCINSLDKVMSLFIQGIQEFDIMLQNMGKNSEILNYCDSLNCKDIIEKHTLMYSNEKLTGDIKALNNDLTQLINQFLIILLPTTETVKAEKRLATKAHFILRLMCSEAMNVTSSTGIKQTNIMQETQQANKKEKQFIKSSFEFHNKNPNKIIDSNKMVNFEFNSGLKNNSETKDRPKSDRDNAVAAFRYYLHIDLKKFTWNNREFNLHIDTRAFVIISQTSQTIQAKANMSWLRLFGNAVEKPWSEFKKILIEHYYANTGRHLTTEQVNYLRHRFLLNDDSSAISLQDLLTKKYPERHSPRTNEDRLHKKSFTPWHWFVTCTNSLTSQKVNKYWQTRLVYGFISKGYAERILADYDNGTFLVRFAESRIEATQGASPQANFTLAVKQDNQIYHLQDFLTYKELEQRNLDLYETLNEMKIYGTGRKLVSNGKVILSPIEYQKLETQSFQQALANNIEESPGEDEYNAERVNYQVVLRSNNKRSQYTFIPEFNGNSDEFEPPTPAVQEPPTPIFQEDILSPNSQNSCHTIDYDFLQLQTHSSEVLETDKNFQAQVDTFLNNLSASSTDNDFPMLSEDLNITVQDWSSPMET</sequence>
<accession>A0A7I8VQY8</accession>
<dbReference type="EMBL" id="CAJFCJ010000009">
    <property type="protein sequence ID" value="CAD5118461.1"/>
    <property type="molecule type" value="Genomic_DNA"/>
</dbReference>
<feature type="domain" description="SH2" evidence="4">
    <location>
        <begin position="442"/>
        <end position="499"/>
    </location>
</feature>
<dbReference type="InterPro" id="IPR008967">
    <property type="entry name" value="p53-like_TF_DNA-bd_sf"/>
</dbReference>
<dbReference type="PANTHER" id="PTHR11801">
    <property type="entry name" value="SIGNAL TRANSDUCER AND ACTIVATOR OF TRANSCRIPTION"/>
    <property type="match status" value="1"/>
</dbReference>
<organism evidence="5 6">
    <name type="scientific">Dimorphilus gyrociliatus</name>
    <dbReference type="NCBI Taxonomy" id="2664684"/>
    <lineage>
        <taxon>Eukaryota</taxon>
        <taxon>Metazoa</taxon>
        <taxon>Spiralia</taxon>
        <taxon>Lophotrochozoa</taxon>
        <taxon>Annelida</taxon>
        <taxon>Polychaeta</taxon>
        <taxon>Polychaeta incertae sedis</taxon>
        <taxon>Dinophilidae</taxon>
        <taxon>Dimorphilus</taxon>
    </lineage>
</organism>
<dbReference type="InterPro" id="IPR036860">
    <property type="entry name" value="SH2_dom_sf"/>
</dbReference>
<dbReference type="GO" id="GO:0007165">
    <property type="term" value="P:signal transduction"/>
    <property type="evidence" value="ECO:0007669"/>
    <property type="project" value="InterPro"/>
</dbReference>
<dbReference type="GO" id="GO:0003700">
    <property type="term" value="F:DNA-binding transcription factor activity"/>
    <property type="evidence" value="ECO:0007669"/>
    <property type="project" value="InterPro"/>
</dbReference>
<comment type="caution">
    <text evidence="5">The sequence shown here is derived from an EMBL/GenBank/DDBJ whole genome shotgun (WGS) entry which is preliminary data.</text>
</comment>
<evidence type="ECO:0000313" key="5">
    <source>
        <dbReference type="EMBL" id="CAD5118461.1"/>
    </source>
</evidence>
<reference evidence="5 6" key="1">
    <citation type="submission" date="2020-08" db="EMBL/GenBank/DDBJ databases">
        <authorList>
            <person name="Hejnol A."/>
        </authorList>
    </citation>
    <scope>NUCLEOTIDE SEQUENCE [LARGE SCALE GENOMIC DNA]</scope>
</reference>
<dbReference type="Gene3D" id="1.10.238.10">
    <property type="entry name" value="EF-hand"/>
    <property type="match status" value="1"/>
</dbReference>
<dbReference type="OrthoDB" id="6140367at2759"/>
<proteinExistence type="inferred from homology"/>
<evidence type="ECO:0000256" key="3">
    <source>
        <dbReference type="PROSITE-ProRule" id="PRU00191"/>
    </source>
</evidence>
<gene>
    <name evidence="5" type="ORF">DGYR_LOCUS6835</name>
</gene>
<dbReference type="InterPro" id="IPR000980">
    <property type="entry name" value="SH2"/>
</dbReference>
<dbReference type="Gene3D" id="3.30.505.10">
    <property type="entry name" value="SH2 domain"/>
    <property type="match status" value="1"/>
</dbReference>
<dbReference type="PROSITE" id="PS50001">
    <property type="entry name" value="SH2"/>
    <property type="match status" value="1"/>
</dbReference>